<keyword evidence="4" id="KW-1003">Cell membrane</keyword>
<comment type="similarity">
    <text evidence="2">Belongs to the TonB family.</text>
</comment>
<comment type="subcellular location">
    <subcellularLocation>
        <location evidence="1">Cell inner membrane</location>
        <topology evidence="1">Single-pass membrane protein</topology>
        <orientation evidence="1">Periplasmic side</orientation>
    </subcellularLocation>
</comment>
<evidence type="ECO:0000256" key="2">
    <source>
        <dbReference type="ARBA" id="ARBA00006555"/>
    </source>
</evidence>
<dbReference type="PROSITE" id="PS52015">
    <property type="entry name" value="TONB_CTD"/>
    <property type="match status" value="1"/>
</dbReference>
<evidence type="ECO:0000256" key="6">
    <source>
        <dbReference type="ARBA" id="ARBA00022692"/>
    </source>
</evidence>
<accession>A0ABX7SMR7</accession>
<dbReference type="Proteomes" id="UP000663942">
    <property type="component" value="Chromosome"/>
</dbReference>
<feature type="chain" id="PRO_5045894783" evidence="11">
    <location>
        <begin position="26"/>
        <end position="204"/>
    </location>
</feature>
<evidence type="ECO:0000313" key="13">
    <source>
        <dbReference type="EMBL" id="QTC88649.1"/>
    </source>
</evidence>
<gene>
    <name evidence="13" type="ORF">IFE19_04570</name>
</gene>
<feature type="region of interest" description="Disordered" evidence="10">
    <location>
        <begin position="44"/>
        <end position="69"/>
    </location>
</feature>
<proteinExistence type="inferred from homology"/>
<keyword evidence="14" id="KW-1185">Reference proteome</keyword>
<keyword evidence="11" id="KW-0732">Signal</keyword>
<keyword evidence="7" id="KW-0653">Protein transport</keyword>
<evidence type="ECO:0000256" key="8">
    <source>
        <dbReference type="ARBA" id="ARBA00022989"/>
    </source>
</evidence>
<dbReference type="Gene3D" id="3.30.1150.10">
    <property type="match status" value="1"/>
</dbReference>
<dbReference type="RefSeq" id="WP_207826091.1">
    <property type="nucleotide sequence ID" value="NZ_CP062006.1"/>
</dbReference>
<evidence type="ECO:0000256" key="10">
    <source>
        <dbReference type="SAM" id="MobiDB-lite"/>
    </source>
</evidence>
<evidence type="ECO:0000256" key="4">
    <source>
        <dbReference type="ARBA" id="ARBA00022475"/>
    </source>
</evidence>
<sequence>MTSAALHGGAAAVLLASSAIPQGVAAPETRPHAVNVELIDMARRQVGDSDRTEVSSNAAETASPSAEAPTLPMAGEAKAAPAQTASGGAAAMPAAAADPGAVSDYYRRVESHLARFHAYPASLTSPRPTGVVRVGLIVQRDGRVMDAWIETSSGVVSLDEAALQTLQRAEPLPGLPATLPGAIDLIVPLRYAASTRSAGVRVGE</sequence>
<keyword evidence="9" id="KW-0472">Membrane</keyword>
<organism evidence="13 14">
    <name type="scientific">Brevundimonas pondensis</name>
    <dbReference type="NCBI Taxonomy" id="2774189"/>
    <lineage>
        <taxon>Bacteria</taxon>
        <taxon>Pseudomonadati</taxon>
        <taxon>Pseudomonadota</taxon>
        <taxon>Alphaproteobacteria</taxon>
        <taxon>Caulobacterales</taxon>
        <taxon>Caulobacteraceae</taxon>
        <taxon>Brevundimonas</taxon>
    </lineage>
</organism>
<evidence type="ECO:0000259" key="12">
    <source>
        <dbReference type="PROSITE" id="PS52015"/>
    </source>
</evidence>
<reference evidence="13 14" key="1">
    <citation type="submission" date="2020-09" db="EMBL/GenBank/DDBJ databases">
        <title>Brevundimonas sp. LVF1 isolated from an oligotrophic pond in Goettingen, Germany.</title>
        <authorList>
            <person name="Friedrich I."/>
            <person name="Klassen A."/>
            <person name="Neubauer H."/>
            <person name="Schneider D."/>
            <person name="Hertel R."/>
            <person name="Daniel R."/>
        </authorList>
    </citation>
    <scope>NUCLEOTIDE SEQUENCE [LARGE SCALE GENOMIC DNA]</scope>
    <source>
        <strain evidence="13 14">LVF1</strain>
    </source>
</reference>
<protein>
    <submittedName>
        <fullName evidence="13">TonB family protein</fullName>
    </submittedName>
</protein>
<feature type="compositionally biased region" description="Basic and acidic residues" evidence="10">
    <location>
        <begin position="44"/>
        <end position="53"/>
    </location>
</feature>
<feature type="signal peptide" evidence="11">
    <location>
        <begin position="1"/>
        <end position="25"/>
    </location>
</feature>
<evidence type="ECO:0000313" key="14">
    <source>
        <dbReference type="Proteomes" id="UP000663942"/>
    </source>
</evidence>
<name>A0ABX7SMR7_9CAUL</name>
<dbReference type="PANTHER" id="PTHR33446">
    <property type="entry name" value="PROTEIN TONB-RELATED"/>
    <property type="match status" value="1"/>
</dbReference>
<keyword evidence="5" id="KW-0997">Cell inner membrane</keyword>
<dbReference type="EMBL" id="CP062006">
    <property type="protein sequence ID" value="QTC88649.1"/>
    <property type="molecule type" value="Genomic_DNA"/>
</dbReference>
<dbReference type="InterPro" id="IPR051045">
    <property type="entry name" value="TonB-dependent_transducer"/>
</dbReference>
<evidence type="ECO:0000256" key="3">
    <source>
        <dbReference type="ARBA" id="ARBA00022448"/>
    </source>
</evidence>
<feature type="compositionally biased region" description="Low complexity" evidence="10">
    <location>
        <begin position="58"/>
        <end position="69"/>
    </location>
</feature>
<evidence type="ECO:0000256" key="9">
    <source>
        <dbReference type="ARBA" id="ARBA00023136"/>
    </source>
</evidence>
<keyword evidence="6" id="KW-0812">Transmembrane</keyword>
<dbReference type="NCBIfam" id="TIGR01352">
    <property type="entry name" value="tonB_Cterm"/>
    <property type="match status" value="1"/>
</dbReference>
<evidence type="ECO:0000256" key="1">
    <source>
        <dbReference type="ARBA" id="ARBA00004383"/>
    </source>
</evidence>
<keyword evidence="3" id="KW-0813">Transport</keyword>
<evidence type="ECO:0000256" key="11">
    <source>
        <dbReference type="SAM" id="SignalP"/>
    </source>
</evidence>
<dbReference type="InterPro" id="IPR006260">
    <property type="entry name" value="TonB/TolA_C"/>
</dbReference>
<evidence type="ECO:0000256" key="7">
    <source>
        <dbReference type="ARBA" id="ARBA00022927"/>
    </source>
</evidence>
<feature type="domain" description="TonB C-terminal" evidence="12">
    <location>
        <begin position="104"/>
        <end position="200"/>
    </location>
</feature>
<keyword evidence="8" id="KW-1133">Transmembrane helix</keyword>
<dbReference type="InterPro" id="IPR037682">
    <property type="entry name" value="TonB_C"/>
</dbReference>
<dbReference type="Pfam" id="PF03544">
    <property type="entry name" value="TonB_C"/>
    <property type="match status" value="1"/>
</dbReference>
<dbReference type="SUPFAM" id="SSF74653">
    <property type="entry name" value="TolA/TonB C-terminal domain"/>
    <property type="match status" value="1"/>
</dbReference>
<evidence type="ECO:0000256" key="5">
    <source>
        <dbReference type="ARBA" id="ARBA00022519"/>
    </source>
</evidence>